<proteinExistence type="predicted"/>
<sequence>MSNRAQPRKSHKKPRIDEENLPAPCHTERISQHPRCPDKPISFAPAAVGATSLPSDTDVETSAMGLPSASESEFVVQPPFSEIDQEVPLKVSEGGSCPLPEIHQDAPLNVTQGASNPMLDPDSVADLRALPEPGPTVTAAVQHLDPTASILRCLQAVRVPPVVCAPTGPFSDELIIRALSQIDPVILRDANEVFVRRDAGRAMASSPPVPARVSQPTPSSETIGHIATVNQALAAGVPDTVQPALVLQGLPTTPETQALTLSAQTSSAGEPALVPQGLPTAPEMQALTPNAQTSSAGGTLPVQQFLQERYSHQIALTKAVCRSRIIGKVVEQHIVVKIVGDSLDDTGVVKHSVLAVKCEDAFGREVWVQHDDVVDTFNVNRSTLSAAMTLFTKLEGAYAWLLMQEEDGPYEGDENDKLVLKDVQAICDHNGFIHHADIDSLLAVYHSGVLEAAVLSVLPSKDSPFLSHKLGPLMCHHNIKS</sequence>
<organism evidence="2 3">
    <name type="scientific">Cyclocybe aegerita</name>
    <name type="common">Black poplar mushroom</name>
    <name type="synonym">Agrocybe aegerita</name>
    <dbReference type="NCBI Taxonomy" id="1973307"/>
    <lineage>
        <taxon>Eukaryota</taxon>
        <taxon>Fungi</taxon>
        <taxon>Dikarya</taxon>
        <taxon>Basidiomycota</taxon>
        <taxon>Agaricomycotina</taxon>
        <taxon>Agaricomycetes</taxon>
        <taxon>Agaricomycetidae</taxon>
        <taxon>Agaricales</taxon>
        <taxon>Agaricineae</taxon>
        <taxon>Bolbitiaceae</taxon>
        <taxon>Cyclocybe</taxon>
    </lineage>
</organism>
<dbReference type="OrthoDB" id="10495562at2759"/>
<dbReference type="AlphaFoldDB" id="A0A8S0W099"/>
<dbReference type="EMBL" id="CACVBS010000081">
    <property type="protein sequence ID" value="CAA7269874.1"/>
    <property type="molecule type" value="Genomic_DNA"/>
</dbReference>
<keyword evidence="3" id="KW-1185">Reference proteome</keyword>
<evidence type="ECO:0000313" key="3">
    <source>
        <dbReference type="Proteomes" id="UP000467700"/>
    </source>
</evidence>
<name>A0A8S0W099_CYCAE</name>
<feature type="compositionally biased region" description="Basic residues" evidence="1">
    <location>
        <begin position="1"/>
        <end position="14"/>
    </location>
</feature>
<evidence type="ECO:0000256" key="1">
    <source>
        <dbReference type="SAM" id="MobiDB-lite"/>
    </source>
</evidence>
<comment type="caution">
    <text evidence="2">The sequence shown here is derived from an EMBL/GenBank/DDBJ whole genome shotgun (WGS) entry which is preliminary data.</text>
</comment>
<feature type="compositionally biased region" description="Basic and acidic residues" evidence="1">
    <location>
        <begin position="26"/>
        <end position="38"/>
    </location>
</feature>
<evidence type="ECO:0000313" key="2">
    <source>
        <dbReference type="EMBL" id="CAA7269874.1"/>
    </source>
</evidence>
<dbReference type="Proteomes" id="UP000467700">
    <property type="component" value="Unassembled WGS sequence"/>
</dbReference>
<protein>
    <submittedName>
        <fullName evidence="2">Uncharacterized protein</fullName>
    </submittedName>
</protein>
<accession>A0A8S0W099</accession>
<reference evidence="2 3" key="1">
    <citation type="submission" date="2020-01" db="EMBL/GenBank/DDBJ databases">
        <authorList>
            <person name="Gupta K D."/>
        </authorList>
    </citation>
    <scope>NUCLEOTIDE SEQUENCE [LARGE SCALE GENOMIC DNA]</scope>
</reference>
<feature type="region of interest" description="Disordered" evidence="1">
    <location>
        <begin position="1"/>
        <end position="43"/>
    </location>
</feature>
<gene>
    <name evidence="2" type="ORF">AAE3_LOCUS12079</name>
</gene>